<dbReference type="SUPFAM" id="SSF56024">
    <property type="entry name" value="Phospholipase D/nuclease"/>
    <property type="match status" value="2"/>
</dbReference>
<dbReference type="GO" id="GO:0009395">
    <property type="term" value="P:phospholipid catabolic process"/>
    <property type="evidence" value="ECO:0007669"/>
    <property type="project" value="TreeGrafter"/>
</dbReference>
<name>A0A6L6IRQ7_9ENTR</name>
<dbReference type="AlphaFoldDB" id="A0A6L6IRQ7"/>
<dbReference type="CDD" id="cd09141">
    <property type="entry name" value="PLDc_vPLD1_2_yPLD_like_2"/>
    <property type="match status" value="1"/>
</dbReference>
<dbReference type="Proteomes" id="UP000477739">
    <property type="component" value="Unassembled WGS sequence"/>
</dbReference>
<keyword evidence="2" id="KW-0677">Repeat</keyword>
<keyword evidence="4" id="KW-0443">Lipid metabolism</keyword>
<protein>
    <submittedName>
        <fullName evidence="6">Phospholipase</fullName>
    </submittedName>
</protein>
<accession>A0A6L6IRQ7</accession>
<evidence type="ECO:0000256" key="1">
    <source>
        <dbReference type="ARBA" id="ARBA00000798"/>
    </source>
</evidence>
<dbReference type="Pfam" id="PF13091">
    <property type="entry name" value="PLDc_2"/>
    <property type="match status" value="1"/>
</dbReference>
<dbReference type="InterPro" id="IPR001736">
    <property type="entry name" value="PLipase_D/transphosphatidylase"/>
</dbReference>
<evidence type="ECO:0000259" key="5">
    <source>
        <dbReference type="PROSITE" id="PS50035"/>
    </source>
</evidence>
<sequence>MGAFKLDDGMSWCSVYFDGESEESYTATATHSHWVHYTSGPERQSENFAEYTEGNAVQAFLGGKEYFTALLATFKQAKKSIYITGWQVNWDAQLAEGIRLVDALLEAVTSSANLNVYIMPWKNPSQVETYAAATERVFAALNTHLGRQAFYVQQAGSKSGVFFSHHQKCVIVDEKWAFVGGIDLAYGRYDDHYGLLADAEGRRGMNMYNPCIPPIVHGTGYDPRDEYVIPVGMHSREHQQDELKRAENRQAKSVQNIINTVLEHKLWQAQGSAKDNLSLEPGIQPRMPWQDYQVQIEGPAVDDLMRNFILRWNSYSPRYPVNPLQTQIPPLEMPEPHPAKKGSCQVQVLRSASLTMRRDEYKKMPAATSKPRMKQDDILRSLHLLISKAEHYIYIENQFFVSAFGESSIGDNSPLSPAAKSINPSLSAWATRILPDDDLPRNPVAEWLGERIKRAIFSHMKHPFHVYIVLPVYPEGRLDDPAIVAQIHLTRQSLVFGSHSLLNRIRRSLWVKQQLEDQGVPRKEWCRKIAELEELCAREYDSIPLEACDEYVTLLNLRDYAELNGMAVTEQIYVHSKLTIVDDRYVLMGSANINDRSLEGDRDSELAVLISDTEHGYTDLDGSGTLVPYRKFARELRQRAWRKWMGSAAEECAAVLDKPALKAGWEKIQTLAKENAVNYESIFNFIPRNVFITDEVSNSVSRKENSGQEDKLRPSLWPVMPANSPAITSVKDSMPFSVSCWEMYKIYNHNLINIKGFFTALPIHWAKGENNLIPFNMRLIAIHSQQAEEVQIANNQNINNPQESQT</sequence>
<evidence type="ECO:0000256" key="2">
    <source>
        <dbReference type="ARBA" id="ARBA00022737"/>
    </source>
</evidence>
<evidence type="ECO:0000313" key="6">
    <source>
        <dbReference type="EMBL" id="MTH48644.1"/>
    </source>
</evidence>
<dbReference type="PANTHER" id="PTHR18896">
    <property type="entry name" value="PHOSPHOLIPASE D"/>
    <property type="match status" value="1"/>
</dbReference>
<dbReference type="InterPro" id="IPR025202">
    <property type="entry name" value="PLD-like_dom"/>
</dbReference>
<dbReference type="EMBL" id="WMJZ01000048">
    <property type="protein sequence ID" value="MTH48644.1"/>
    <property type="molecule type" value="Genomic_DNA"/>
</dbReference>
<feature type="domain" description="PLD phosphodiesterase" evidence="5">
    <location>
        <begin position="161"/>
        <end position="188"/>
    </location>
</feature>
<reference evidence="6 7" key="1">
    <citation type="submission" date="2019-11" db="EMBL/GenBank/DDBJ databases">
        <title>Escherichia alba sp. nov. isolated from the gut of plastic-eating superworms Zophobas atratus.</title>
        <authorList>
            <person name="Yang Y."/>
        </authorList>
    </citation>
    <scope>NUCLEOTIDE SEQUENCE [LARGE SCALE GENOMIC DNA]</scope>
    <source>
        <strain evidence="7">BIT-B35</strain>
    </source>
</reference>
<dbReference type="SMART" id="SM00155">
    <property type="entry name" value="PLDc"/>
    <property type="match status" value="2"/>
</dbReference>
<gene>
    <name evidence="6" type="ORF">GJV78_20830</name>
</gene>
<dbReference type="PANTHER" id="PTHR18896:SF76">
    <property type="entry name" value="PHOSPHOLIPASE"/>
    <property type="match status" value="1"/>
</dbReference>
<dbReference type="CDD" id="cd09104">
    <property type="entry name" value="PLDc_vPLD1_2_like_1"/>
    <property type="match status" value="1"/>
</dbReference>
<dbReference type="Gene3D" id="3.30.870.10">
    <property type="entry name" value="Endonuclease Chain A"/>
    <property type="match status" value="2"/>
</dbReference>
<evidence type="ECO:0000256" key="3">
    <source>
        <dbReference type="ARBA" id="ARBA00022801"/>
    </source>
</evidence>
<feature type="domain" description="PLD phosphodiesterase" evidence="5">
    <location>
        <begin position="570"/>
        <end position="597"/>
    </location>
</feature>
<organism evidence="6 7">
    <name type="scientific">Intestinirhabdus alba</name>
    <dbReference type="NCBI Taxonomy" id="2899544"/>
    <lineage>
        <taxon>Bacteria</taxon>
        <taxon>Pseudomonadati</taxon>
        <taxon>Pseudomonadota</taxon>
        <taxon>Gammaproteobacteria</taxon>
        <taxon>Enterobacterales</taxon>
        <taxon>Enterobacteriaceae</taxon>
        <taxon>Intestinirhabdus</taxon>
    </lineage>
</organism>
<comment type="catalytic activity">
    <reaction evidence="1">
        <text>a 1,2-diacyl-sn-glycero-3-phosphocholine + H2O = a 1,2-diacyl-sn-glycero-3-phosphate + choline + H(+)</text>
        <dbReference type="Rhea" id="RHEA:14445"/>
        <dbReference type="ChEBI" id="CHEBI:15354"/>
        <dbReference type="ChEBI" id="CHEBI:15377"/>
        <dbReference type="ChEBI" id="CHEBI:15378"/>
        <dbReference type="ChEBI" id="CHEBI:57643"/>
        <dbReference type="ChEBI" id="CHEBI:58608"/>
        <dbReference type="EC" id="3.1.4.4"/>
    </reaction>
</comment>
<keyword evidence="7" id="KW-1185">Reference proteome</keyword>
<dbReference type="GO" id="GO:0004630">
    <property type="term" value="F:phospholipase D activity"/>
    <property type="evidence" value="ECO:0007669"/>
    <property type="project" value="UniProtKB-EC"/>
</dbReference>
<evidence type="ECO:0000313" key="7">
    <source>
        <dbReference type="Proteomes" id="UP000477739"/>
    </source>
</evidence>
<dbReference type="PROSITE" id="PS50035">
    <property type="entry name" value="PLD"/>
    <property type="match status" value="2"/>
</dbReference>
<keyword evidence="3" id="KW-0378">Hydrolase</keyword>
<dbReference type="RefSeq" id="WP_155110056.1">
    <property type="nucleotide sequence ID" value="NZ_WMJZ01000048.1"/>
</dbReference>
<dbReference type="Pfam" id="PF00614">
    <property type="entry name" value="PLDc"/>
    <property type="match status" value="1"/>
</dbReference>
<proteinExistence type="predicted"/>
<dbReference type="OrthoDB" id="8828485at2"/>
<dbReference type="InterPro" id="IPR015679">
    <property type="entry name" value="PLipase_D_fam"/>
</dbReference>
<evidence type="ECO:0000256" key="4">
    <source>
        <dbReference type="ARBA" id="ARBA00023098"/>
    </source>
</evidence>
<comment type="caution">
    <text evidence="6">The sequence shown here is derived from an EMBL/GenBank/DDBJ whole genome shotgun (WGS) entry which is preliminary data.</text>
</comment>